<dbReference type="EMBL" id="JBHUHR010000027">
    <property type="protein sequence ID" value="MFD2035097.1"/>
    <property type="molecule type" value="Genomic_DNA"/>
</dbReference>
<evidence type="ECO:0000313" key="2">
    <source>
        <dbReference type="Proteomes" id="UP001597361"/>
    </source>
</evidence>
<accession>A0ABW4VNJ5</accession>
<evidence type="ECO:0000313" key="1">
    <source>
        <dbReference type="EMBL" id="MFD2035097.1"/>
    </source>
</evidence>
<dbReference type="RefSeq" id="WP_376885816.1">
    <property type="nucleotide sequence ID" value="NZ_JBHUHR010000027.1"/>
</dbReference>
<protein>
    <recommendedName>
        <fullName evidence="3">FAS1 domain-containing protein</fullName>
    </recommendedName>
</protein>
<keyword evidence="2" id="KW-1185">Reference proteome</keyword>
<organism evidence="1 2">
    <name type="scientific">Belliella marina</name>
    <dbReference type="NCBI Taxonomy" id="1644146"/>
    <lineage>
        <taxon>Bacteria</taxon>
        <taxon>Pseudomonadati</taxon>
        <taxon>Bacteroidota</taxon>
        <taxon>Cytophagia</taxon>
        <taxon>Cytophagales</taxon>
        <taxon>Cyclobacteriaceae</taxon>
        <taxon>Belliella</taxon>
    </lineage>
</organism>
<name>A0ABW4VNJ5_9BACT</name>
<proteinExistence type="predicted"/>
<sequence>MKHLFTLFFLVFGFNVVPFAQQNIEWSPEVVLELSDFQSKRTRIDPTVDSYLIQTGSKVDFLVSMSNAEFLFTKNFNSKVTAIFSPNASLIIAPNENVANSLLNFARYHFDLTELYARKFRKMLFENKGAFSSINFIMPLYDNVQEELVARSGEAGDVSGLGMDGAELEKLHLAVKLELTDYEDFCKTCKPPKDKKRK</sequence>
<dbReference type="Proteomes" id="UP001597361">
    <property type="component" value="Unassembled WGS sequence"/>
</dbReference>
<reference evidence="2" key="1">
    <citation type="journal article" date="2019" name="Int. J. Syst. Evol. Microbiol.">
        <title>The Global Catalogue of Microorganisms (GCM) 10K type strain sequencing project: providing services to taxonomists for standard genome sequencing and annotation.</title>
        <authorList>
            <consortium name="The Broad Institute Genomics Platform"/>
            <consortium name="The Broad Institute Genome Sequencing Center for Infectious Disease"/>
            <person name="Wu L."/>
            <person name="Ma J."/>
        </authorList>
    </citation>
    <scope>NUCLEOTIDE SEQUENCE [LARGE SCALE GENOMIC DNA]</scope>
    <source>
        <strain evidence="2">CGMCC 1.15180</strain>
    </source>
</reference>
<evidence type="ECO:0008006" key="3">
    <source>
        <dbReference type="Google" id="ProtNLM"/>
    </source>
</evidence>
<gene>
    <name evidence="1" type="ORF">ACFSKL_09860</name>
</gene>
<comment type="caution">
    <text evidence="1">The sequence shown here is derived from an EMBL/GenBank/DDBJ whole genome shotgun (WGS) entry which is preliminary data.</text>
</comment>